<feature type="transmembrane region" description="Helical" evidence="12">
    <location>
        <begin position="286"/>
        <end position="304"/>
    </location>
</feature>
<evidence type="ECO:0000256" key="8">
    <source>
        <dbReference type="ARBA" id="ARBA00023136"/>
    </source>
</evidence>
<feature type="transmembrane region" description="Helical" evidence="12">
    <location>
        <begin position="1086"/>
        <end position="1103"/>
    </location>
</feature>
<feature type="transmembrane region" description="Helical" evidence="12">
    <location>
        <begin position="1377"/>
        <end position="1396"/>
    </location>
</feature>
<feature type="transmembrane region" description="Helical" evidence="12">
    <location>
        <begin position="854"/>
        <end position="876"/>
    </location>
</feature>
<comment type="subcellular location">
    <subcellularLocation>
        <location evidence="1 10">Membrane</location>
        <topology evidence="1 10">Multi-pass membrane protein</topology>
    </subcellularLocation>
</comment>
<keyword evidence="14" id="KW-1185">Reference proteome</keyword>
<evidence type="ECO:0000256" key="9">
    <source>
        <dbReference type="ARBA" id="ARBA00078114"/>
    </source>
</evidence>
<sequence>MSEIDKKEKSPPNDLTDIPPKDVESSGKKLKYPRAIPFIISNEFCERFNFYGMKAILVLYLTRKLLYDDDTATVLYHTFNSLVYFFCIFGAIIADSWWGKYKTILWLSIVYVAGSTVIAIGAIEPWNLPARALTILGLFLIALGSGGIKPCVAAFGGEQFKMPEQAAQLAVFFSLFYFSINAGSLISTTVTPILREDVQCFGMDDCFPLAFGVPAVLMFIAVLIFVGGKFLYRILPNEGNMLVKVFSCIGSALKLRKREKRTNPKDYWLEYAESTHGKKLVMETKILLNVLVLYLPLPVFWALFDQQGSRWTFQATRMNGDLGFWELKPDQMQVINPLLILIFIPLYEVVFYPLLNLIGIRRPLQKLTIGGILAGIAFVISAIVEINLSQTYAVIPGNGEAQLRIFNGRNCNYGFSSNIPEHSTFSINAMKHFEDEYVKVNGDENSFQIKIESATAACEDDVGYEINFKLSEEMAHSFFLKGTQGDRVSYEEFEDNPEKSRRGWPMIRILANIRDPNAEIILLEKGRDERFRGNSGTTTTNQFDVPSNNYEVMINDQSILIDLELKLGGVYLLMIDERELNEFTTNLEVITDPNSMSMLWLIPQYVVITLGEVMFSITGLQFSFTQAPASMKSVLQGCWMLTVAFGNLIVVIIAGARFFESQTYEFFLFAGLMFVDMAVFMWLAYRYKAIPLEELEKLDDELLKNEEKASPGLIKNLNYFIMSTDEKNGTVETNGDHQNGDVEEREEKVKYPRAIPFIISNEFCERFNYYGMRTILVLYLTRELEFSDDTATILYHGFTTLVYFCCIIGAIIADSWWGKFHTILWLSMVYVSGSVVITLGSIEPWNLPARLLTFIGLGLIAFGSGGIKPCVAAFGGEQFKLPQQAKQLGLFFSLFYFAINFGSFISTLVTPILREDVKCFDMENCFPLGFGLPAALMATSIVIFLAGKFLYKILPPQGNMLLKVCKCIGNAVSTKGREKHTNPKEHWLDYAEKSYGKKLVMETKILLNVLVLYLPLPLFWALFDQQGSRWTFQATRMDGDIGFYTIKPDQMQVINPLLILVFIPLYEVLFYPILNLIGIRRPLQKITLGGIFAGVAFLCSMIVEINLEGTYPVLPKGGEAQLRIFNGLNCEYTLNSPIFESAVKIEPNSRFTDIGIKLQDEVVESDYVFTTSTNGCVAPEPGTFVLQSATATSHFIKGSRNTPMLDVYEDDPDKSRQGTPLIRILANLMSSSNVTLKDKDGEQYNEDYLARNLTDVQSNVYQIFVKDKMIKEDVDLRLGGVYTIVIEERTSGNYFAEVFIVTEPNSFSMLWLAPQYIIMTLGEVMYSVTGLQFSYTQAPESMRSVLQGCWLLTVAVGNLIVTIIVGAKFFESQTYEFALFAGLMFLDMGIFTWLALRYKAIPLDELQKIDNDEVDDFESTTKKQPLDFPGSSNGDNSTENHGTQKDD</sequence>
<dbReference type="GO" id="GO:0006857">
    <property type="term" value="P:oligopeptide transport"/>
    <property type="evidence" value="ECO:0007669"/>
    <property type="project" value="InterPro"/>
</dbReference>
<keyword evidence="5" id="KW-0571">Peptide transport</keyword>
<dbReference type="Pfam" id="PF00854">
    <property type="entry name" value="PTR2"/>
    <property type="match status" value="4"/>
</dbReference>
<feature type="compositionally biased region" description="Polar residues" evidence="11">
    <location>
        <begin position="1430"/>
        <end position="1441"/>
    </location>
</feature>
<proteinExistence type="inferred from homology"/>
<dbReference type="OrthoDB" id="8904098at2759"/>
<evidence type="ECO:0000256" key="5">
    <source>
        <dbReference type="ARBA" id="ARBA00022856"/>
    </source>
</evidence>
<feature type="transmembrane region" description="Helical" evidence="12">
    <location>
        <begin position="1053"/>
        <end position="1074"/>
    </location>
</feature>
<evidence type="ECO:0000256" key="7">
    <source>
        <dbReference type="ARBA" id="ARBA00022989"/>
    </source>
</evidence>
<evidence type="ECO:0000256" key="6">
    <source>
        <dbReference type="ARBA" id="ARBA00022927"/>
    </source>
</evidence>
<dbReference type="GO" id="GO:0016020">
    <property type="term" value="C:membrane"/>
    <property type="evidence" value="ECO:0007669"/>
    <property type="project" value="UniProtKB-SubCell"/>
</dbReference>
<dbReference type="InterPro" id="IPR036259">
    <property type="entry name" value="MFS_trans_sf"/>
</dbReference>
<protein>
    <recommendedName>
        <fullName evidence="9">Oligopeptide transporter 1</fullName>
    </recommendedName>
</protein>
<evidence type="ECO:0000256" key="11">
    <source>
        <dbReference type="SAM" id="MobiDB-lite"/>
    </source>
</evidence>
<keyword evidence="7 12" id="KW-1133">Transmembrane helix</keyword>
<keyword evidence="8 12" id="KW-0472">Membrane</keyword>
<dbReference type="InterPro" id="IPR018456">
    <property type="entry name" value="PTR2_symporter_CS"/>
</dbReference>
<feature type="region of interest" description="Disordered" evidence="11">
    <location>
        <begin position="1"/>
        <end position="27"/>
    </location>
</feature>
<evidence type="ECO:0000313" key="14">
    <source>
        <dbReference type="Proteomes" id="UP000183832"/>
    </source>
</evidence>
<feature type="transmembrane region" description="Helical" evidence="12">
    <location>
        <begin position="1345"/>
        <end position="1365"/>
    </location>
</feature>
<keyword evidence="4 10" id="KW-0812">Transmembrane</keyword>
<feature type="transmembrane region" description="Helical" evidence="12">
    <location>
        <begin position="74"/>
        <end position="92"/>
    </location>
</feature>
<feature type="transmembrane region" description="Helical" evidence="12">
    <location>
        <begin position="793"/>
        <end position="812"/>
    </location>
</feature>
<dbReference type="PANTHER" id="PTHR11654">
    <property type="entry name" value="OLIGOPEPTIDE TRANSPORTER-RELATED"/>
    <property type="match status" value="1"/>
</dbReference>
<accession>A0A1J1HHM0</accession>
<dbReference type="InterPro" id="IPR000109">
    <property type="entry name" value="POT_fam"/>
</dbReference>
<dbReference type="Gene3D" id="1.20.1250.20">
    <property type="entry name" value="MFS general substrate transporter like domains"/>
    <property type="match status" value="4"/>
</dbReference>
<evidence type="ECO:0000313" key="13">
    <source>
        <dbReference type="EMBL" id="CRK87379.1"/>
    </source>
</evidence>
<name>A0A1J1HHM0_9DIPT</name>
<evidence type="ECO:0000256" key="3">
    <source>
        <dbReference type="ARBA" id="ARBA00022448"/>
    </source>
</evidence>
<evidence type="ECO:0000256" key="4">
    <source>
        <dbReference type="ARBA" id="ARBA00022692"/>
    </source>
</evidence>
<dbReference type="PROSITE" id="PS01022">
    <property type="entry name" value="PTR2_1"/>
    <property type="match status" value="2"/>
</dbReference>
<feature type="compositionally biased region" description="Basic and acidic residues" evidence="11">
    <location>
        <begin position="1"/>
        <end position="11"/>
    </location>
</feature>
<dbReference type="GO" id="GO:0022857">
    <property type="term" value="F:transmembrane transporter activity"/>
    <property type="evidence" value="ECO:0007669"/>
    <property type="project" value="InterPro"/>
</dbReference>
<dbReference type="GO" id="GO:0015031">
    <property type="term" value="P:protein transport"/>
    <property type="evidence" value="ECO:0007669"/>
    <property type="project" value="UniProtKB-KW"/>
</dbReference>
<organism evidence="13 14">
    <name type="scientific">Clunio marinus</name>
    <dbReference type="NCBI Taxonomy" id="568069"/>
    <lineage>
        <taxon>Eukaryota</taxon>
        <taxon>Metazoa</taxon>
        <taxon>Ecdysozoa</taxon>
        <taxon>Arthropoda</taxon>
        <taxon>Hexapoda</taxon>
        <taxon>Insecta</taxon>
        <taxon>Pterygota</taxon>
        <taxon>Neoptera</taxon>
        <taxon>Endopterygota</taxon>
        <taxon>Diptera</taxon>
        <taxon>Nematocera</taxon>
        <taxon>Chironomoidea</taxon>
        <taxon>Chironomidae</taxon>
        <taxon>Clunio</taxon>
    </lineage>
</organism>
<feature type="transmembrane region" description="Helical" evidence="12">
    <location>
        <begin position="888"/>
        <end position="910"/>
    </location>
</feature>
<reference evidence="13 14" key="1">
    <citation type="submission" date="2015-04" db="EMBL/GenBank/DDBJ databases">
        <authorList>
            <person name="Syromyatnikov M.Y."/>
            <person name="Popov V.N."/>
        </authorList>
    </citation>
    <scope>NUCLEOTIDE SEQUENCE [LARGE SCALE GENOMIC DNA]</scope>
</reference>
<feature type="transmembrane region" description="Helical" evidence="12">
    <location>
        <begin position="104"/>
        <end position="123"/>
    </location>
</feature>
<feature type="region of interest" description="Disordered" evidence="11">
    <location>
        <begin position="1417"/>
        <end position="1447"/>
    </location>
</feature>
<dbReference type="Proteomes" id="UP000183832">
    <property type="component" value="Unassembled WGS sequence"/>
</dbReference>
<feature type="transmembrane region" description="Helical" evidence="12">
    <location>
        <begin position="169"/>
        <end position="187"/>
    </location>
</feature>
<gene>
    <name evidence="13" type="ORF">CLUMA_CG001181</name>
</gene>
<keyword evidence="3 10" id="KW-0813">Transport</keyword>
<feature type="transmembrane region" description="Helical" evidence="12">
    <location>
        <begin position="334"/>
        <end position="355"/>
    </location>
</feature>
<feature type="transmembrane region" description="Helical" evidence="12">
    <location>
        <begin position="367"/>
        <end position="384"/>
    </location>
</feature>
<dbReference type="CDD" id="cd17347">
    <property type="entry name" value="MFS_SLC15A1_2_like"/>
    <property type="match status" value="2"/>
</dbReference>
<evidence type="ECO:0000256" key="12">
    <source>
        <dbReference type="SAM" id="Phobius"/>
    </source>
</evidence>
<evidence type="ECO:0000256" key="1">
    <source>
        <dbReference type="ARBA" id="ARBA00004141"/>
    </source>
</evidence>
<evidence type="ECO:0000256" key="10">
    <source>
        <dbReference type="RuleBase" id="RU003755"/>
    </source>
</evidence>
<dbReference type="FunFam" id="1.20.1250.20:FF:000379">
    <property type="entry name" value="Uncharacterized protein, isoform A"/>
    <property type="match status" value="2"/>
</dbReference>
<comment type="similarity">
    <text evidence="2 10">Belongs to the major facilitator superfamily. Proton-dependent oligopeptide transporter (POT/PTR) (TC 2.A.17) family.</text>
</comment>
<feature type="transmembrane region" description="Helical" evidence="12">
    <location>
        <begin position="824"/>
        <end position="842"/>
    </location>
</feature>
<feature type="transmembrane region" description="Helical" evidence="12">
    <location>
        <begin position="639"/>
        <end position="659"/>
    </location>
</feature>
<feature type="transmembrane region" description="Helical" evidence="12">
    <location>
        <begin position="207"/>
        <end position="232"/>
    </location>
</feature>
<dbReference type="FunFam" id="1.20.1250.20:FF:000049">
    <property type="entry name" value="Solute carrier family 15 member 2"/>
    <property type="match status" value="2"/>
</dbReference>
<dbReference type="EMBL" id="CVRI01000004">
    <property type="protein sequence ID" value="CRK87379.1"/>
    <property type="molecule type" value="Genomic_DNA"/>
</dbReference>
<feature type="transmembrane region" description="Helical" evidence="12">
    <location>
        <begin position="930"/>
        <end position="951"/>
    </location>
</feature>
<feature type="transmembrane region" description="Helical" evidence="12">
    <location>
        <begin position="1309"/>
        <end position="1333"/>
    </location>
</feature>
<dbReference type="SUPFAM" id="SSF103473">
    <property type="entry name" value="MFS general substrate transporter"/>
    <property type="match status" value="4"/>
</dbReference>
<dbReference type="PROSITE" id="PS01023">
    <property type="entry name" value="PTR2_2"/>
    <property type="match status" value="1"/>
</dbReference>
<feature type="transmembrane region" description="Helical" evidence="12">
    <location>
        <begin position="666"/>
        <end position="685"/>
    </location>
</feature>
<keyword evidence="6" id="KW-0653">Protein transport</keyword>
<feature type="transmembrane region" description="Helical" evidence="12">
    <location>
        <begin position="1005"/>
        <end position="1023"/>
    </location>
</feature>
<feature type="transmembrane region" description="Helical" evidence="12">
    <location>
        <begin position="135"/>
        <end position="157"/>
    </location>
</feature>
<evidence type="ECO:0000256" key="2">
    <source>
        <dbReference type="ARBA" id="ARBA00005982"/>
    </source>
</evidence>